<evidence type="ECO:0000313" key="2">
    <source>
        <dbReference type="EMBL" id="MBZ2210112.1"/>
    </source>
</evidence>
<dbReference type="RefSeq" id="WP_223471417.1">
    <property type="nucleotide sequence ID" value="NZ_JAFBIL020000018.1"/>
</dbReference>
<feature type="region of interest" description="Disordered" evidence="1">
    <location>
        <begin position="94"/>
        <end position="113"/>
    </location>
</feature>
<comment type="caution">
    <text evidence="2">The sequence shown here is derived from an EMBL/GenBank/DDBJ whole genome shotgun (WGS) entry which is preliminary data.</text>
</comment>
<name>A0ABS7SVY4_9BURK</name>
<dbReference type="Proteomes" id="UP000809349">
    <property type="component" value="Unassembled WGS sequence"/>
</dbReference>
<dbReference type="EMBL" id="JAFBIL020000018">
    <property type="protein sequence ID" value="MBZ2210112.1"/>
    <property type="molecule type" value="Genomic_DNA"/>
</dbReference>
<evidence type="ECO:0000313" key="3">
    <source>
        <dbReference type="Proteomes" id="UP000809349"/>
    </source>
</evidence>
<keyword evidence="3" id="KW-1185">Reference proteome</keyword>
<gene>
    <name evidence="2" type="ORF">I4X03_022845</name>
</gene>
<accession>A0ABS7SVY4</accession>
<organism evidence="2 3">
    <name type="scientific">Massilia soli</name>
    <dbReference type="NCBI Taxonomy" id="2792854"/>
    <lineage>
        <taxon>Bacteria</taxon>
        <taxon>Pseudomonadati</taxon>
        <taxon>Pseudomonadota</taxon>
        <taxon>Betaproteobacteria</taxon>
        <taxon>Burkholderiales</taxon>
        <taxon>Oxalobacteraceae</taxon>
        <taxon>Telluria group</taxon>
        <taxon>Massilia</taxon>
    </lineage>
</organism>
<evidence type="ECO:0000256" key="1">
    <source>
        <dbReference type="SAM" id="MobiDB-lite"/>
    </source>
</evidence>
<protein>
    <recommendedName>
        <fullName evidence="4">DUF2845 domain-containing protein</fullName>
    </recommendedName>
</protein>
<proteinExistence type="predicted"/>
<sequence length="113" mass="12386">MKITVKKVAFFLVAGVLTGWAVSVRMQNDPYHAEVLKFVKGNQQVINQVGPVSSAKLVGITSVQSAISNDEKLTPGYDLYRVSVRGERSSVRVTVERKASQNGSSDFRVESIE</sequence>
<reference evidence="2 3" key="1">
    <citation type="submission" date="2021-08" db="EMBL/GenBank/DDBJ databases">
        <title>Massilia sp. R798.</title>
        <authorList>
            <person name="Baek J.H."/>
            <person name="Jung H.S."/>
            <person name="Kim K.R."/>
            <person name="Jeon C.O."/>
        </authorList>
    </citation>
    <scope>NUCLEOTIDE SEQUENCE [LARGE SCALE GENOMIC DNA]</scope>
    <source>
        <strain evidence="2 3">R798</strain>
    </source>
</reference>
<evidence type="ECO:0008006" key="4">
    <source>
        <dbReference type="Google" id="ProtNLM"/>
    </source>
</evidence>